<feature type="domain" description="RRM" evidence="4">
    <location>
        <begin position="59"/>
        <end position="136"/>
    </location>
</feature>
<dbReference type="SMART" id="SM00360">
    <property type="entry name" value="RRM"/>
    <property type="match status" value="1"/>
</dbReference>
<dbReference type="GO" id="GO:0003729">
    <property type="term" value="F:mRNA binding"/>
    <property type="evidence" value="ECO:0007669"/>
    <property type="project" value="TreeGrafter"/>
</dbReference>
<organism evidence="5 6">
    <name type="scientific">Cuscuta epithymum</name>
    <dbReference type="NCBI Taxonomy" id="186058"/>
    <lineage>
        <taxon>Eukaryota</taxon>
        <taxon>Viridiplantae</taxon>
        <taxon>Streptophyta</taxon>
        <taxon>Embryophyta</taxon>
        <taxon>Tracheophyta</taxon>
        <taxon>Spermatophyta</taxon>
        <taxon>Magnoliopsida</taxon>
        <taxon>eudicotyledons</taxon>
        <taxon>Gunneridae</taxon>
        <taxon>Pentapetalae</taxon>
        <taxon>asterids</taxon>
        <taxon>lamiids</taxon>
        <taxon>Solanales</taxon>
        <taxon>Convolvulaceae</taxon>
        <taxon>Cuscuteae</taxon>
        <taxon>Cuscuta</taxon>
        <taxon>Cuscuta subgen. Cuscuta</taxon>
    </lineage>
</organism>
<dbReference type="Gene3D" id="3.30.70.330">
    <property type="match status" value="1"/>
</dbReference>
<reference evidence="5" key="1">
    <citation type="submission" date="2022-07" db="EMBL/GenBank/DDBJ databases">
        <authorList>
            <person name="Macas J."/>
            <person name="Novak P."/>
            <person name="Neumann P."/>
        </authorList>
    </citation>
    <scope>NUCLEOTIDE SEQUENCE</scope>
</reference>
<sequence>MADYMEHNADGIPGGRRISRSHSPGPTRRALLPPRETPYVVPRGVKSRLTTASGEECGTMLYVSNLGYRVSEEDIRVLFSAIGELKSYAIHCDKSGRSKGTGEVVYFQKSDALMAIRKYNDIPLDGKPIKIEEVGKINFEVPAWPPMTGIALGNYPKGSSFECVPPRRYGADNSARENQGFSRHAGSYNRSKPQKSAGDEHNWREKSNIQKKKVTTTVAELDADLERYRLGAKSN</sequence>
<dbReference type="GO" id="GO:0006406">
    <property type="term" value="P:mRNA export from nucleus"/>
    <property type="evidence" value="ECO:0007669"/>
    <property type="project" value="TreeGrafter"/>
</dbReference>
<comment type="caution">
    <text evidence="5">The sequence shown here is derived from an EMBL/GenBank/DDBJ whole genome shotgun (WGS) entry which is preliminary data.</text>
</comment>
<accession>A0AAV0DKU6</accession>
<dbReference type="InterPro" id="IPR035979">
    <property type="entry name" value="RBD_domain_sf"/>
</dbReference>
<dbReference type="Proteomes" id="UP001152523">
    <property type="component" value="Unassembled WGS sequence"/>
</dbReference>
<dbReference type="PANTHER" id="PTHR19965">
    <property type="entry name" value="RNA AND EXPORT FACTOR BINDING PROTEIN"/>
    <property type="match status" value="1"/>
</dbReference>
<protein>
    <recommendedName>
        <fullName evidence="4">RRM domain-containing protein</fullName>
    </recommendedName>
</protein>
<dbReference type="EMBL" id="CAMAPF010000124">
    <property type="protein sequence ID" value="CAH9104100.1"/>
    <property type="molecule type" value="Genomic_DNA"/>
</dbReference>
<dbReference type="PANTHER" id="PTHR19965:SF35">
    <property type="entry name" value="RNA ANNEALING PROTEIN YRA1"/>
    <property type="match status" value="1"/>
</dbReference>
<evidence type="ECO:0000313" key="5">
    <source>
        <dbReference type="EMBL" id="CAH9104100.1"/>
    </source>
</evidence>
<dbReference type="AlphaFoldDB" id="A0AAV0DKU6"/>
<evidence type="ECO:0000313" key="6">
    <source>
        <dbReference type="Proteomes" id="UP001152523"/>
    </source>
</evidence>
<evidence type="ECO:0000256" key="2">
    <source>
        <dbReference type="PROSITE-ProRule" id="PRU00176"/>
    </source>
</evidence>
<dbReference type="SUPFAM" id="SSF54928">
    <property type="entry name" value="RNA-binding domain, RBD"/>
    <property type="match status" value="1"/>
</dbReference>
<dbReference type="InterPro" id="IPR012677">
    <property type="entry name" value="Nucleotide-bd_a/b_plait_sf"/>
</dbReference>
<feature type="region of interest" description="Disordered" evidence="3">
    <location>
        <begin position="1"/>
        <end position="34"/>
    </location>
</feature>
<dbReference type="GO" id="GO:0005634">
    <property type="term" value="C:nucleus"/>
    <property type="evidence" value="ECO:0007669"/>
    <property type="project" value="TreeGrafter"/>
</dbReference>
<keyword evidence="6" id="KW-1185">Reference proteome</keyword>
<dbReference type="PROSITE" id="PS50102">
    <property type="entry name" value="RRM"/>
    <property type="match status" value="1"/>
</dbReference>
<feature type="compositionally biased region" description="Basic and acidic residues" evidence="3">
    <location>
        <begin position="197"/>
        <end position="208"/>
    </location>
</feature>
<dbReference type="InterPro" id="IPR000504">
    <property type="entry name" value="RRM_dom"/>
</dbReference>
<evidence type="ECO:0000256" key="3">
    <source>
        <dbReference type="SAM" id="MobiDB-lite"/>
    </source>
</evidence>
<gene>
    <name evidence="5" type="ORF">CEPIT_LOCUS16660</name>
</gene>
<proteinExistence type="predicted"/>
<keyword evidence="1 2" id="KW-0694">RNA-binding</keyword>
<dbReference type="InterPro" id="IPR051229">
    <property type="entry name" value="ALYREF_mRNA_export"/>
</dbReference>
<dbReference type="Pfam" id="PF00076">
    <property type="entry name" value="RRM_1"/>
    <property type="match status" value="1"/>
</dbReference>
<evidence type="ECO:0000259" key="4">
    <source>
        <dbReference type="PROSITE" id="PS50102"/>
    </source>
</evidence>
<evidence type="ECO:0000256" key="1">
    <source>
        <dbReference type="ARBA" id="ARBA00022884"/>
    </source>
</evidence>
<name>A0AAV0DKU6_9ASTE</name>
<feature type="region of interest" description="Disordered" evidence="3">
    <location>
        <begin position="172"/>
        <end position="211"/>
    </location>
</feature>